<dbReference type="eggNOG" id="COG2706">
    <property type="taxonomic scope" value="Bacteria"/>
</dbReference>
<dbReference type="RefSeq" id="WP_013740064.1">
    <property type="nucleotide sequence ID" value="NC_015436.1"/>
</dbReference>
<dbReference type="HOGENOM" id="CLU_400024_0_0_12"/>
<reference evidence="2 3" key="2">
    <citation type="journal article" date="2012" name="Stand. Genomic Sci.">
        <title>Complete genome sequence of the termite hindgut bacterium Spirochaeta coccoides type strain (SPN1(T)), reclassification in the genus Sphaerochaeta as Sphaerochaeta coccoides comb. nov. and emendations of the family Spirochaetaceae and the genus Sphaerochaeta.</title>
        <authorList>
            <person name="Abt B."/>
            <person name="Han C."/>
            <person name="Scheuner C."/>
            <person name="Lu M."/>
            <person name="Lapidus A."/>
            <person name="Nolan M."/>
            <person name="Lucas S."/>
            <person name="Hammon N."/>
            <person name="Deshpande S."/>
            <person name="Cheng J.F."/>
            <person name="Tapia R."/>
            <person name="Goodwin L.A."/>
            <person name="Pitluck S."/>
            <person name="Liolios K."/>
            <person name="Pagani I."/>
            <person name="Ivanova N."/>
            <person name="Mavromatis K."/>
            <person name="Mikhailova N."/>
            <person name="Huntemann M."/>
            <person name="Pati A."/>
            <person name="Chen A."/>
            <person name="Palaniappan K."/>
            <person name="Land M."/>
            <person name="Hauser L."/>
            <person name="Brambilla E.M."/>
            <person name="Rohde M."/>
            <person name="Spring S."/>
            <person name="Gronow S."/>
            <person name="Goker M."/>
            <person name="Woyke T."/>
            <person name="Bristow J."/>
            <person name="Eisen J.A."/>
            <person name="Markowitz V."/>
            <person name="Hugenholtz P."/>
            <person name="Kyrpides N.C."/>
            <person name="Klenk H.P."/>
            <person name="Detter J.C."/>
        </authorList>
    </citation>
    <scope>NUCLEOTIDE SEQUENCE [LARGE SCALE GENOMIC DNA]</scope>
    <source>
        <strain evidence="3">ATCC BAA-1237 / DSM 17374 / SPN1</strain>
    </source>
</reference>
<evidence type="ECO:0000313" key="2">
    <source>
        <dbReference type="EMBL" id="AEC02669.1"/>
    </source>
</evidence>
<dbReference type="EMBL" id="CP002659">
    <property type="protein sequence ID" value="AEC02669.1"/>
    <property type="molecule type" value="Genomic_DNA"/>
</dbReference>
<feature type="signal peptide" evidence="1">
    <location>
        <begin position="1"/>
        <end position="22"/>
    </location>
</feature>
<dbReference type="PROSITE" id="PS51257">
    <property type="entry name" value="PROKAR_LIPOPROTEIN"/>
    <property type="match status" value="1"/>
</dbReference>
<name>F4GI71_PARC1</name>
<dbReference type="Proteomes" id="UP000007939">
    <property type="component" value="Chromosome"/>
</dbReference>
<evidence type="ECO:0000256" key="1">
    <source>
        <dbReference type="SAM" id="SignalP"/>
    </source>
</evidence>
<feature type="chain" id="PRO_5003310229" evidence="1">
    <location>
        <begin position="23"/>
        <end position="688"/>
    </location>
</feature>
<proteinExistence type="predicted"/>
<dbReference type="AlphaFoldDB" id="F4GI71"/>
<dbReference type="STRING" id="760011.Spico_1466"/>
<evidence type="ECO:0000313" key="3">
    <source>
        <dbReference type="Proteomes" id="UP000007939"/>
    </source>
</evidence>
<dbReference type="SUPFAM" id="SSF101898">
    <property type="entry name" value="NHL repeat"/>
    <property type="match status" value="1"/>
</dbReference>
<reference evidence="3" key="1">
    <citation type="submission" date="2011-04" db="EMBL/GenBank/DDBJ databases">
        <title>The complete genome of Spirochaeta coccoides DSM 17374.</title>
        <authorList>
            <person name="Lucas S."/>
            <person name="Copeland A."/>
            <person name="Lapidus A."/>
            <person name="Bruce D."/>
            <person name="Goodwin L."/>
            <person name="Pitluck S."/>
            <person name="Peters L."/>
            <person name="Kyrpides N."/>
            <person name="Mavromatis K."/>
            <person name="Pagani I."/>
            <person name="Ivanova N."/>
            <person name="Ovchinnikova G."/>
            <person name="Lu M."/>
            <person name="Detter J.C."/>
            <person name="Tapia R."/>
            <person name="Han C."/>
            <person name="Land M."/>
            <person name="Hauser L."/>
            <person name="Markowitz V."/>
            <person name="Cheng J.-F."/>
            <person name="Hugenholtz P."/>
            <person name="Woyke T."/>
            <person name="Wu D."/>
            <person name="Spring S."/>
            <person name="Schroeder M."/>
            <person name="Brambilla E."/>
            <person name="Klenk H.-P."/>
            <person name="Eisen J.A."/>
        </authorList>
    </citation>
    <scope>NUCLEOTIDE SEQUENCE [LARGE SCALE GENOMIC DNA]</scope>
    <source>
        <strain evidence="3">ATCC BAA-1237 / DSM 17374 / SPN1</strain>
    </source>
</reference>
<keyword evidence="1" id="KW-0732">Signal</keyword>
<organism evidence="2 3">
    <name type="scientific">Parasphaerochaeta coccoides (strain ATCC BAA-1237 / DSM 17374 / SPN1)</name>
    <name type="common">Sphaerochaeta coccoides</name>
    <dbReference type="NCBI Taxonomy" id="760011"/>
    <lineage>
        <taxon>Bacteria</taxon>
        <taxon>Pseudomonadati</taxon>
        <taxon>Spirochaetota</taxon>
        <taxon>Spirochaetia</taxon>
        <taxon>Spirochaetales</taxon>
        <taxon>Sphaerochaetaceae</taxon>
        <taxon>Parasphaerochaeta</taxon>
    </lineage>
</organism>
<gene>
    <name evidence="2" type="ordered locus">Spico_1466</name>
</gene>
<accession>F4GI71</accession>
<dbReference type="KEGG" id="scc:Spico_1466"/>
<sequence length="688" mass="73213">MIGKIKYAGLVACLSLICVCLATLTGCPTAPSTASLELHLDSMARTIVPEGTSLFVTAYTVMGKGPDGQNFKVNSNNSLISVDGLNEGMWNLTATGHNTQGVALVSGHSDIALKKDRNVVSIALDSMVGIGTLSMEITWKANNIVHAGIHLMLVDEEGKETILAPNVFNESRGMASVSVQVPAGSYSLCIQLTESGALRAGHVTALRVVDGLVSEGIIHLALDEPTHPPYSFLLENKTGVPVSCRIIGADKGTLSTGPVTSSLEVEDGLALDDLVVNWFLNGRKVGDGSSVTFTPPQGYSRLDVIARGPQSGTMGSTGWQFKVTQGSVIPGVPSFKRLYKDGENNLRTTGVECIAFLGDGNFILSSSGASTLQLCKIVREEIHVLATYDASSGYPVQDITDIYADQASGRVLTASSSPATICLYQYDSTYSKLVKKFIELGSESSPSFTRTGRLGRFAHFEEAPHVYVVMFNPDGYKTPIYDLSANNPKEDFFAGSLKWSANYGCTAFPYVCLASPSKNALLVISPQETKIRLTNRVPGSLGYGSYSHFGTDNPEKISINGLSSGILISDSCALIAHGEKIEQIECDRPSVWSHARTYQSGQDGIPAFAGITDMVTDALGTLLFTSIKSQEGKVMSFSIDDSAITYLGSASIPDGNFTPARIFPSPDGQWLLATGLSGGLALYEVPRN</sequence>
<keyword evidence="3" id="KW-1185">Reference proteome</keyword>
<protein>
    <submittedName>
        <fullName evidence="2">Uncharacterized protein</fullName>
    </submittedName>
</protein>